<organism evidence="3 4">
    <name type="scientific">Botrytis tulipae</name>
    <dbReference type="NCBI Taxonomy" id="87230"/>
    <lineage>
        <taxon>Eukaryota</taxon>
        <taxon>Fungi</taxon>
        <taxon>Dikarya</taxon>
        <taxon>Ascomycota</taxon>
        <taxon>Pezizomycotina</taxon>
        <taxon>Leotiomycetes</taxon>
        <taxon>Helotiales</taxon>
        <taxon>Sclerotiniaceae</taxon>
        <taxon>Botrytis</taxon>
    </lineage>
</organism>
<reference evidence="3 4" key="1">
    <citation type="submission" date="2017-12" db="EMBL/GenBank/DDBJ databases">
        <title>Comparative genomics of Botrytis spp.</title>
        <authorList>
            <person name="Valero-Jimenez C.A."/>
            <person name="Tapia P."/>
            <person name="Veloso J."/>
            <person name="Silva-Moreno E."/>
            <person name="Staats M."/>
            <person name="Valdes J.H."/>
            <person name="Van Kan J.A.L."/>
        </authorList>
    </citation>
    <scope>NUCLEOTIDE SEQUENCE [LARGE SCALE GENOMIC DNA]</scope>
    <source>
        <strain evidence="3 4">Bt9001</strain>
    </source>
</reference>
<dbReference type="AlphaFoldDB" id="A0A4Z1E7B7"/>
<dbReference type="OrthoDB" id="3546385at2759"/>
<dbReference type="Pfam" id="PF20150">
    <property type="entry name" value="2EXR"/>
    <property type="match status" value="1"/>
</dbReference>
<dbReference type="EMBL" id="PQXH01000296">
    <property type="protein sequence ID" value="TGO07270.1"/>
    <property type="molecule type" value="Genomic_DNA"/>
</dbReference>
<keyword evidence="4" id="KW-1185">Reference proteome</keyword>
<comment type="caution">
    <text evidence="3">The sequence shown here is derived from an EMBL/GenBank/DDBJ whole genome shotgun (WGS) entry which is preliminary data.</text>
</comment>
<feature type="domain" description="2EXR" evidence="2">
    <location>
        <begin position="46"/>
        <end position="123"/>
    </location>
</feature>
<dbReference type="InterPro" id="IPR045518">
    <property type="entry name" value="2EXR"/>
</dbReference>
<proteinExistence type="predicted"/>
<feature type="compositionally biased region" description="Polar residues" evidence="1">
    <location>
        <begin position="1"/>
        <end position="11"/>
    </location>
</feature>
<protein>
    <recommendedName>
        <fullName evidence="2">2EXR domain-containing protein</fullName>
    </recommendedName>
</protein>
<evidence type="ECO:0000313" key="3">
    <source>
        <dbReference type="EMBL" id="TGO07270.1"/>
    </source>
</evidence>
<gene>
    <name evidence="3" type="ORF">BTUL_0298g00010</name>
</gene>
<evidence type="ECO:0000313" key="4">
    <source>
        <dbReference type="Proteomes" id="UP000297777"/>
    </source>
</evidence>
<name>A0A4Z1E7B7_9HELO</name>
<sequence>MDTTRQDSGSNAHRAAGTPNIQQTSQGTQTGTFTTQVAIAAQFDSFLLFRDLPDELKAKILNIAAREVPRTIEMTPQETRRGYTPALLRVSHMAREEALKVYNTALRPGFPQPIYFNPDNDTLLFDAAVRRSTFRTAPPLLIPIASAPGALTPIALTPPALTPPALTPLALAPPATTLFSSTGSALRRPTFVIMLDLNDMSSIPEWMVSLGIKSFVVRLGY</sequence>
<evidence type="ECO:0000259" key="2">
    <source>
        <dbReference type="Pfam" id="PF20150"/>
    </source>
</evidence>
<dbReference type="Proteomes" id="UP000297777">
    <property type="component" value="Unassembled WGS sequence"/>
</dbReference>
<evidence type="ECO:0000256" key="1">
    <source>
        <dbReference type="SAM" id="MobiDB-lite"/>
    </source>
</evidence>
<accession>A0A4Z1E7B7</accession>
<feature type="region of interest" description="Disordered" evidence="1">
    <location>
        <begin position="1"/>
        <end position="27"/>
    </location>
</feature>